<gene>
    <name evidence="2" type="ORF">HMPREF9455_03807</name>
</gene>
<keyword evidence="1" id="KW-1133">Transmembrane helix</keyword>
<feature type="transmembrane region" description="Helical" evidence="1">
    <location>
        <begin position="38"/>
        <end position="56"/>
    </location>
</feature>
<sequence>MQTNIDAQTGTESMRLLKGVKYPSEEKKTEAHSGPLRYLRGDYLILILGVGAYIMIKRRKSRRIDL</sequence>
<dbReference type="HOGENOM" id="CLU_2824222_0_0_10"/>
<accession>F5J390</accession>
<keyword evidence="1" id="KW-0812">Transmembrane</keyword>
<keyword evidence="1" id="KW-0472">Membrane</keyword>
<dbReference type="Proteomes" id="UP000004913">
    <property type="component" value="Unassembled WGS sequence"/>
</dbReference>
<keyword evidence="3" id="KW-1185">Reference proteome</keyword>
<dbReference type="EMBL" id="ADLV01000049">
    <property type="protein sequence ID" value="EGJ99934.1"/>
    <property type="molecule type" value="Genomic_DNA"/>
</dbReference>
<evidence type="ECO:0000313" key="3">
    <source>
        <dbReference type="Proteomes" id="UP000004913"/>
    </source>
</evidence>
<dbReference type="AlphaFoldDB" id="F5J390"/>
<reference evidence="2 3" key="1">
    <citation type="submission" date="2011-04" db="EMBL/GenBank/DDBJ databases">
        <title>The Genome Sequence of Dysgonomonas gadei ATCC BAA-286.</title>
        <authorList>
            <consortium name="The Broad Institute Genome Sequencing Platform"/>
            <person name="Earl A."/>
            <person name="Ward D."/>
            <person name="Feldgarden M."/>
            <person name="Gevers D."/>
            <person name="Pudlo N."/>
            <person name="Martens E."/>
            <person name="Allen-Vercoe E."/>
            <person name="Young S.K."/>
            <person name="Zeng Q."/>
            <person name="Gargeya S."/>
            <person name="Fitzgerald M."/>
            <person name="Haas B."/>
            <person name="Abouelleil A."/>
            <person name="Alvarado L."/>
            <person name="Arachchi H.M."/>
            <person name="Berlin A."/>
            <person name="Brown A."/>
            <person name="Chapman S.B."/>
            <person name="Chen Z."/>
            <person name="Dunbar C."/>
            <person name="Freedman E."/>
            <person name="Gearin G."/>
            <person name="Gellesch M."/>
            <person name="Goldberg J."/>
            <person name="Griggs A."/>
            <person name="Gujja S."/>
            <person name="Heiman D."/>
            <person name="Howarth C."/>
            <person name="Larson L."/>
            <person name="Lui A."/>
            <person name="MacDonald P.J.P."/>
            <person name="Mehta T."/>
            <person name="Montmayeur A."/>
            <person name="Murphy C."/>
            <person name="Neiman D."/>
            <person name="Pearson M."/>
            <person name="Priest M."/>
            <person name="Roberts A."/>
            <person name="Saif S."/>
            <person name="Shea T."/>
            <person name="Shenoy N."/>
            <person name="Sisk P."/>
            <person name="Stolte C."/>
            <person name="Sykes S."/>
            <person name="Yandava C."/>
            <person name="Wortman J."/>
            <person name="Nusbaum C."/>
            <person name="Birren B."/>
        </authorList>
    </citation>
    <scope>NUCLEOTIDE SEQUENCE [LARGE SCALE GENOMIC DNA]</scope>
    <source>
        <strain evidence="2 3">ATCC BAA-286</strain>
    </source>
</reference>
<dbReference type="RefSeq" id="WP_006801338.1">
    <property type="nucleotide sequence ID" value="NZ_GL891991.1"/>
</dbReference>
<evidence type="ECO:0000256" key="1">
    <source>
        <dbReference type="SAM" id="Phobius"/>
    </source>
</evidence>
<name>F5J390_9BACT</name>
<protein>
    <submittedName>
        <fullName evidence="2">Uncharacterized protein</fullName>
    </submittedName>
</protein>
<organism evidence="2 3">
    <name type="scientific">Dysgonomonas gadei ATCC BAA-286</name>
    <dbReference type="NCBI Taxonomy" id="742766"/>
    <lineage>
        <taxon>Bacteria</taxon>
        <taxon>Pseudomonadati</taxon>
        <taxon>Bacteroidota</taxon>
        <taxon>Bacteroidia</taxon>
        <taxon>Bacteroidales</taxon>
        <taxon>Dysgonomonadaceae</taxon>
        <taxon>Dysgonomonas</taxon>
    </lineage>
</organism>
<proteinExistence type="predicted"/>
<evidence type="ECO:0000313" key="2">
    <source>
        <dbReference type="EMBL" id="EGJ99934.1"/>
    </source>
</evidence>
<comment type="caution">
    <text evidence="2">The sequence shown here is derived from an EMBL/GenBank/DDBJ whole genome shotgun (WGS) entry which is preliminary data.</text>
</comment>